<feature type="transmembrane region" description="Helical" evidence="6">
    <location>
        <begin position="59"/>
        <end position="79"/>
    </location>
</feature>
<dbReference type="PANTHER" id="PTHR31645">
    <property type="entry name" value="OLIGOPEPTIDE TRANSPORTER YGL114W-RELATED"/>
    <property type="match status" value="1"/>
</dbReference>
<keyword evidence="8" id="KW-1185">Reference proteome</keyword>
<dbReference type="GeneID" id="22911835"/>
<feature type="transmembrane region" description="Helical" evidence="6">
    <location>
        <begin position="332"/>
        <end position="359"/>
    </location>
</feature>
<evidence type="ECO:0000256" key="2">
    <source>
        <dbReference type="ARBA" id="ARBA00022448"/>
    </source>
</evidence>
<feature type="transmembrane region" description="Helical" evidence="6">
    <location>
        <begin position="499"/>
        <end position="521"/>
    </location>
</feature>
<dbReference type="Pfam" id="PF03169">
    <property type="entry name" value="OPT"/>
    <property type="match status" value="1"/>
</dbReference>
<feature type="transmembrane region" description="Helical" evidence="6">
    <location>
        <begin position="169"/>
        <end position="190"/>
    </location>
</feature>
<keyword evidence="2" id="KW-0813">Transport</keyword>
<evidence type="ECO:0000256" key="3">
    <source>
        <dbReference type="ARBA" id="ARBA00022692"/>
    </source>
</evidence>
<name>A0A023B9L8_GRENI</name>
<evidence type="ECO:0000256" key="5">
    <source>
        <dbReference type="ARBA" id="ARBA00023136"/>
    </source>
</evidence>
<reference evidence="7" key="1">
    <citation type="submission" date="2013-12" db="EMBL/GenBank/DDBJ databases">
        <authorList>
            <person name="Omoto C.K."/>
            <person name="Sibley D."/>
            <person name="Venepally P."/>
            <person name="Hadjithomas M."/>
            <person name="Karamycheva S."/>
            <person name="Brunk B."/>
            <person name="Roos D."/>
            <person name="Caler E."/>
            <person name="Lorenzi H."/>
        </authorList>
    </citation>
    <scope>NUCLEOTIDE SEQUENCE</scope>
</reference>
<dbReference type="OrthoDB" id="627262at2759"/>
<evidence type="ECO:0000256" key="6">
    <source>
        <dbReference type="SAM" id="Phobius"/>
    </source>
</evidence>
<sequence length="754" mass="81966">MSDYGGKTFGEVTSLSRQSFIRPADEGSFVHAVSTKSAASRATLEVDLNSTAPQFTIKALISGTVSGTVCTFLALYYGLKTGITPSLNILGGVLGFALTKLLMRTGVFGDTFTPQENAAIQTLSVAIYSLSYPCFGFTNGWLALSKECYDYLGAGFEGNNLSDTVDVNYWRSVVWSASLFSFGFFIAYPLRNYYVIKKRLMFPSGTATAYVISALHASKESARKGLAILGKFFSLAFVINMLTWEFEGLAAFPVFGIEAAKYGWAFDWDLGSFGIGMLLSLQINASMLFGALLMYAFLQPLLSNHFDGIGKDDWFDSNTVASPYLGLKAYPLFAGLAVMIVQGIWSVLEILITVVIAYVKKEGEEEVVDEETRRRDEIFEEKGFPIWASVVGYCITGAVTCIVHYFMLGTKWYQTLVALIIVPLIACSNIEGMGRTDWDVASSYGKLMMFPIGWWNHGGSIKPALAVCHTTISGCSSSAALMQDFKTGYLLGASPAVMFYSQVFGCALGCLICPALFVLLRSAWTIPTADPDAFITGLYAPIFRTLAIVATGSGFGALPKNCLYICLAFVILAILLNIVILICQRYCPKMVTYIPEPSAMSIGMIVGAGVPLEFFVGGLITWFWARHRPEQCEELRAYIASGFIAGSGFAVVLQVIVSLCGLKPNIAVGFLTTNTTQSYMGAKEWVMAAVAILCTTGAILLGAYCWFRADDAPTDADEQARLLDGSRFLDNEDIIASPRSLSTSSEGYLEEEEV</sequence>
<dbReference type="GO" id="GO:0035673">
    <property type="term" value="F:oligopeptide transmembrane transporter activity"/>
    <property type="evidence" value="ECO:0007669"/>
    <property type="project" value="InterPro"/>
</dbReference>
<dbReference type="InterPro" id="IPR045035">
    <property type="entry name" value="YSL-like"/>
</dbReference>
<accession>A0A023B9L8</accession>
<feature type="transmembrane region" description="Helical" evidence="6">
    <location>
        <begin position="685"/>
        <end position="707"/>
    </location>
</feature>
<keyword evidence="4 6" id="KW-1133">Transmembrane helix</keyword>
<organism evidence="7 8">
    <name type="scientific">Gregarina niphandrodes</name>
    <name type="common">Septate eugregarine</name>
    <dbReference type="NCBI Taxonomy" id="110365"/>
    <lineage>
        <taxon>Eukaryota</taxon>
        <taxon>Sar</taxon>
        <taxon>Alveolata</taxon>
        <taxon>Apicomplexa</taxon>
        <taxon>Conoidasida</taxon>
        <taxon>Gregarinasina</taxon>
        <taxon>Eugregarinorida</taxon>
        <taxon>Gregarinidae</taxon>
        <taxon>Gregarina</taxon>
    </lineage>
</organism>
<feature type="transmembrane region" description="Helical" evidence="6">
    <location>
        <begin position="278"/>
        <end position="298"/>
    </location>
</feature>
<dbReference type="PANTHER" id="PTHR31645:SF0">
    <property type="entry name" value="OLIGOPEPTIDE TRANSPORTER YGL114W-RELATED"/>
    <property type="match status" value="1"/>
</dbReference>
<gene>
    <name evidence="7" type="ORF">GNI_050040</name>
</gene>
<feature type="transmembrane region" description="Helical" evidence="6">
    <location>
        <begin position="637"/>
        <end position="657"/>
    </location>
</feature>
<keyword evidence="5 6" id="KW-0472">Membrane</keyword>
<protein>
    <submittedName>
        <fullName evidence="7">OPT oligopeptide transporter</fullName>
    </submittedName>
</protein>
<feature type="transmembrane region" description="Helical" evidence="6">
    <location>
        <begin position="602"/>
        <end position="625"/>
    </location>
</feature>
<feature type="transmembrane region" description="Helical" evidence="6">
    <location>
        <begin position="384"/>
        <end position="406"/>
    </location>
</feature>
<dbReference type="RefSeq" id="XP_011129713.1">
    <property type="nucleotide sequence ID" value="XM_011131411.1"/>
</dbReference>
<dbReference type="AlphaFoldDB" id="A0A023B9L8"/>
<evidence type="ECO:0000313" key="7">
    <source>
        <dbReference type="EMBL" id="EZG72954.1"/>
    </source>
</evidence>
<dbReference type="OMA" id="GIGMYLP"/>
<dbReference type="InterPro" id="IPR004813">
    <property type="entry name" value="OPT"/>
</dbReference>
<feature type="transmembrane region" description="Helical" evidence="6">
    <location>
        <begin position="562"/>
        <end position="582"/>
    </location>
</feature>
<evidence type="ECO:0000313" key="8">
    <source>
        <dbReference type="Proteomes" id="UP000019763"/>
    </source>
</evidence>
<evidence type="ECO:0000256" key="4">
    <source>
        <dbReference type="ARBA" id="ARBA00022989"/>
    </source>
</evidence>
<comment type="caution">
    <text evidence="7">The sequence shown here is derived from an EMBL/GenBank/DDBJ whole genome shotgun (WGS) entry which is preliminary data.</text>
</comment>
<evidence type="ECO:0000256" key="1">
    <source>
        <dbReference type="ARBA" id="ARBA00004141"/>
    </source>
</evidence>
<keyword evidence="3 6" id="KW-0812">Transmembrane</keyword>
<comment type="subcellular location">
    <subcellularLocation>
        <location evidence="1">Membrane</location>
        <topology evidence="1">Multi-pass membrane protein</topology>
    </subcellularLocation>
</comment>
<feature type="transmembrane region" description="Helical" evidence="6">
    <location>
        <begin position="86"/>
        <end position="103"/>
    </location>
</feature>
<feature type="transmembrane region" description="Helical" evidence="6">
    <location>
        <begin position="533"/>
        <end position="555"/>
    </location>
</feature>
<dbReference type="eggNOG" id="ENOG502QQ2H">
    <property type="taxonomic scope" value="Eukaryota"/>
</dbReference>
<dbReference type="VEuPathDB" id="CryptoDB:GNI_050040"/>
<dbReference type="GO" id="GO:0016020">
    <property type="term" value="C:membrane"/>
    <property type="evidence" value="ECO:0007669"/>
    <property type="project" value="UniProtKB-SubCell"/>
</dbReference>
<proteinExistence type="predicted"/>
<dbReference type="Proteomes" id="UP000019763">
    <property type="component" value="Unassembled WGS sequence"/>
</dbReference>
<dbReference type="EMBL" id="AFNH02000385">
    <property type="protein sequence ID" value="EZG72954.1"/>
    <property type="molecule type" value="Genomic_DNA"/>
</dbReference>